<feature type="transmembrane region" description="Helical" evidence="7">
    <location>
        <begin position="12"/>
        <end position="33"/>
    </location>
</feature>
<comment type="similarity">
    <text evidence="7">Belongs to the binding-protein-dependent transport system permease family.</text>
</comment>
<evidence type="ECO:0000256" key="3">
    <source>
        <dbReference type="ARBA" id="ARBA00022475"/>
    </source>
</evidence>
<organism evidence="9 10">
    <name type="scientific">Hydrogenispora ethanolica</name>
    <dbReference type="NCBI Taxonomy" id="1082276"/>
    <lineage>
        <taxon>Bacteria</taxon>
        <taxon>Bacillati</taxon>
        <taxon>Bacillota</taxon>
        <taxon>Hydrogenispora</taxon>
    </lineage>
</organism>
<dbReference type="CDD" id="cd06261">
    <property type="entry name" value="TM_PBP2"/>
    <property type="match status" value="1"/>
</dbReference>
<dbReference type="Gene3D" id="1.10.3720.10">
    <property type="entry name" value="MetI-like"/>
    <property type="match status" value="1"/>
</dbReference>
<reference evidence="9 10" key="1">
    <citation type="submission" date="2019-03" db="EMBL/GenBank/DDBJ databases">
        <title>Genomic Encyclopedia of Type Strains, Phase IV (KMG-IV): sequencing the most valuable type-strain genomes for metagenomic binning, comparative biology and taxonomic classification.</title>
        <authorList>
            <person name="Goeker M."/>
        </authorList>
    </citation>
    <scope>NUCLEOTIDE SEQUENCE [LARGE SCALE GENOMIC DNA]</scope>
    <source>
        <strain evidence="9 10">LX-B</strain>
    </source>
</reference>
<feature type="transmembrane region" description="Helical" evidence="7">
    <location>
        <begin position="110"/>
        <end position="131"/>
    </location>
</feature>
<dbReference type="EMBL" id="SLUN01000002">
    <property type="protein sequence ID" value="TCL76473.1"/>
    <property type="molecule type" value="Genomic_DNA"/>
</dbReference>
<keyword evidence="6 7" id="KW-0472">Membrane</keyword>
<dbReference type="SUPFAM" id="SSF161098">
    <property type="entry name" value="MetI-like"/>
    <property type="match status" value="1"/>
</dbReference>
<dbReference type="PANTHER" id="PTHR43005">
    <property type="entry name" value="BLR7065 PROTEIN"/>
    <property type="match status" value="1"/>
</dbReference>
<evidence type="ECO:0000256" key="2">
    <source>
        <dbReference type="ARBA" id="ARBA00022448"/>
    </source>
</evidence>
<keyword evidence="5 7" id="KW-1133">Transmembrane helix</keyword>
<feature type="transmembrane region" description="Helical" evidence="7">
    <location>
        <begin position="222"/>
        <end position="246"/>
    </location>
</feature>
<evidence type="ECO:0000256" key="6">
    <source>
        <dbReference type="ARBA" id="ARBA00023136"/>
    </source>
</evidence>
<keyword evidence="10" id="KW-1185">Reference proteome</keyword>
<dbReference type="PROSITE" id="PS50928">
    <property type="entry name" value="ABC_TM1"/>
    <property type="match status" value="1"/>
</dbReference>
<dbReference type="Proteomes" id="UP000295008">
    <property type="component" value="Unassembled WGS sequence"/>
</dbReference>
<dbReference type="OrthoDB" id="9783714at2"/>
<evidence type="ECO:0000256" key="1">
    <source>
        <dbReference type="ARBA" id="ARBA00004651"/>
    </source>
</evidence>
<name>A0A4R1SAD4_HYDET</name>
<feature type="transmembrane region" description="Helical" evidence="7">
    <location>
        <begin position="79"/>
        <end position="98"/>
    </location>
</feature>
<evidence type="ECO:0000313" key="9">
    <source>
        <dbReference type="EMBL" id="TCL76473.1"/>
    </source>
</evidence>
<evidence type="ECO:0000259" key="8">
    <source>
        <dbReference type="PROSITE" id="PS50928"/>
    </source>
</evidence>
<comment type="subcellular location">
    <subcellularLocation>
        <location evidence="1 7">Cell membrane</location>
        <topology evidence="1 7">Multi-pass membrane protein</topology>
    </subcellularLocation>
</comment>
<keyword evidence="2 7" id="KW-0813">Transport</keyword>
<sequence length="301" mass="33655">MNRSATGTARRVSFFLTLPVMMIMVAIVLFPVFDTLRLSFFDASFIKPGLSAPFIWLQNYLEVISGQLFWQSLWITLKWTIVSIILQFALGFSLALLVNSKIYGRNFVRSLFLIPWMLPGALAALMWKWMYHGSIGLLNYILLNLRLISDVHPWLSDPATVLWAAVLVNVWRGAPFFMIMMLGGLQTIPKDLYEAAKIDGANAVRTFASITVPLLKPLISTLLIYGTVGAFNFLDIILVLTRGGPANHTMVLPLYSWLSAFTDNRIGIAATISVLICLVLVLFGIAVSLIKSAKRYKYSAR</sequence>
<feature type="domain" description="ABC transmembrane type-1" evidence="8">
    <location>
        <begin position="73"/>
        <end position="287"/>
    </location>
</feature>
<feature type="transmembrane region" description="Helical" evidence="7">
    <location>
        <begin position="266"/>
        <end position="290"/>
    </location>
</feature>
<evidence type="ECO:0000256" key="4">
    <source>
        <dbReference type="ARBA" id="ARBA00022692"/>
    </source>
</evidence>
<dbReference type="InterPro" id="IPR035906">
    <property type="entry name" value="MetI-like_sf"/>
</dbReference>
<dbReference type="PANTHER" id="PTHR43005:SF1">
    <property type="entry name" value="SPERMIDINE_PUTRESCINE TRANSPORT SYSTEM PERMEASE PROTEIN"/>
    <property type="match status" value="1"/>
</dbReference>
<dbReference type="GO" id="GO:0005886">
    <property type="term" value="C:plasma membrane"/>
    <property type="evidence" value="ECO:0007669"/>
    <property type="project" value="UniProtKB-SubCell"/>
</dbReference>
<dbReference type="Pfam" id="PF00528">
    <property type="entry name" value="BPD_transp_1"/>
    <property type="match status" value="1"/>
</dbReference>
<dbReference type="GO" id="GO:0055085">
    <property type="term" value="P:transmembrane transport"/>
    <property type="evidence" value="ECO:0007669"/>
    <property type="project" value="InterPro"/>
</dbReference>
<evidence type="ECO:0000256" key="7">
    <source>
        <dbReference type="RuleBase" id="RU363032"/>
    </source>
</evidence>
<gene>
    <name evidence="9" type="ORF">EDC14_1002232</name>
</gene>
<protein>
    <submittedName>
        <fullName evidence="9">Carbohydrate ABC transporter membrane protein 1 (CUT1 family)</fullName>
    </submittedName>
</protein>
<dbReference type="AlphaFoldDB" id="A0A4R1SAD4"/>
<keyword evidence="3" id="KW-1003">Cell membrane</keyword>
<proteinExistence type="inferred from homology"/>
<evidence type="ECO:0000313" key="10">
    <source>
        <dbReference type="Proteomes" id="UP000295008"/>
    </source>
</evidence>
<accession>A0A4R1SAD4</accession>
<keyword evidence="4 7" id="KW-0812">Transmembrane</keyword>
<dbReference type="InterPro" id="IPR000515">
    <property type="entry name" value="MetI-like"/>
</dbReference>
<dbReference type="RefSeq" id="WP_132012649.1">
    <property type="nucleotide sequence ID" value="NZ_SLUN01000002.1"/>
</dbReference>
<evidence type="ECO:0000256" key="5">
    <source>
        <dbReference type="ARBA" id="ARBA00022989"/>
    </source>
</evidence>
<comment type="caution">
    <text evidence="9">The sequence shown here is derived from an EMBL/GenBank/DDBJ whole genome shotgun (WGS) entry which is preliminary data.</text>
</comment>